<dbReference type="Pfam" id="PF00746">
    <property type="entry name" value="Gram_pos_anchor"/>
    <property type="match status" value="1"/>
</dbReference>
<accession>A0A7X3KCK2</accession>
<reference evidence="8 9" key="1">
    <citation type="submission" date="2019-12" db="EMBL/GenBank/DDBJ databases">
        <title>Microbes associate with the intestines of laboratory mice.</title>
        <authorList>
            <person name="Navarre W."/>
            <person name="Wong E."/>
        </authorList>
    </citation>
    <scope>NUCLEOTIDE SEQUENCE [LARGE SCALE GENOMIC DNA]</scope>
    <source>
        <strain evidence="8 9">NM51_B2-22</strain>
    </source>
</reference>
<evidence type="ECO:0000256" key="2">
    <source>
        <dbReference type="ARBA" id="ARBA00022525"/>
    </source>
</evidence>
<evidence type="ECO:0000256" key="5">
    <source>
        <dbReference type="SAM" id="MobiDB-lite"/>
    </source>
</evidence>
<evidence type="ECO:0000256" key="3">
    <source>
        <dbReference type="ARBA" id="ARBA00022729"/>
    </source>
</evidence>
<proteinExistence type="predicted"/>
<dbReference type="AlphaFoldDB" id="A0A7X3KCK2"/>
<evidence type="ECO:0000256" key="4">
    <source>
        <dbReference type="ARBA" id="ARBA00023088"/>
    </source>
</evidence>
<sequence length="50" mass="5320">MSGEHQVKESSNDEELPSTGETASNLGMAGLGMMSILGLVQLKRKKSKTI</sequence>
<keyword evidence="6" id="KW-0812">Transmembrane</keyword>
<keyword evidence="4" id="KW-0572">Peptidoglycan-anchor</keyword>
<dbReference type="Proteomes" id="UP000461595">
    <property type="component" value="Unassembled WGS sequence"/>
</dbReference>
<keyword evidence="3" id="KW-0732">Signal</keyword>
<protein>
    <submittedName>
        <fullName evidence="8">LPXTG cell wall anchor domain-containing protein</fullName>
    </submittedName>
</protein>
<keyword evidence="6" id="KW-0472">Membrane</keyword>
<keyword evidence="2" id="KW-0964">Secreted</keyword>
<organism evidence="8 9">
    <name type="scientific">Streptococcus danieliae</name>
    <dbReference type="NCBI Taxonomy" id="747656"/>
    <lineage>
        <taxon>Bacteria</taxon>
        <taxon>Bacillati</taxon>
        <taxon>Bacillota</taxon>
        <taxon>Bacilli</taxon>
        <taxon>Lactobacillales</taxon>
        <taxon>Streptococcaceae</taxon>
        <taxon>Streptococcus</taxon>
    </lineage>
</organism>
<evidence type="ECO:0000256" key="6">
    <source>
        <dbReference type="SAM" id="Phobius"/>
    </source>
</evidence>
<keyword evidence="6" id="KW-1133">Transmembrane helix</keyword>
<evidence type="ECO:0000313" key="8">
    <source>
        <dbReference type="EMBL" id="MVX59801.1"/>
    </source>
</evidence>
<name>A0A7X3KCK2_9STRE</name>
<gene>
    <name evidence="8" type="ORF">E5983_09285</name>
</gene>
<feature type="transmembrane region" description="Helical" evidence="6">
    <location>
        <begin position="23"/>
        <end position="42"/>
    </location>
</feature>
<comment type="caution">
    <text evidence="8">The sequence shown here is derived from an EMBL/GenBank/DDBJ whole genome shotgun (WGS) entry which is preliminary data.</text>
</comment>
<feature type="compositionally biased region" description="Basic and acidic residues" evidence="5">
    <location>
        <begin position="1"/>
        <end position="11"/>
    </location>
</feature>
<evidence type="ECO:0000256" key="1">
    <source>
        <dbReference type="ARBA" id="ARBA00022512"/>
    </source>
</evidence>
<evidence type="ECO:0000259" key="7">
    <source>
        <dbReference type="PROSITE" id="PS50847"/>
    </source>
</evidence>
<dbReference type="InterPro" id="IPR019931">
    <property type="entry name" value="LPXTG_anchor"/>
</dbReference>
<evidence type="ECO:0000313" key="9">
    <source>
        <dbReference type="Proteomes" id="UP000461595"/>
    </source>
</evidence>
<feature type="region of interest" description="Disordered" evidence="5">
    <location>
        <begin position="1"/>
        <end position="27"/>
    </location>
</feature>
<dbReference type="PROSITE" id="PS50847">
    <property type="entry name" value="GRAM_POS_ANCHORING"/>
    <property type="match status" value="1"/>
</dbReference>
<keyword evidence="1" id="KW-0134">Cell wall</keyword>
<feature type="domain" description="Gram-positive cocci surface proteins LPxTG" evidence="7">
    <location>
        <begin position="16"/>
        <end position="50"/>
    </location>
</feature>
<dbReference type="NCBIfam" id="TIGR01167">
    <property type="entry name" value="LPXTG_anchor"/>
    <property type="match status" value="1"/>
</dbReference>
<dbReference type="EMBL" id="WSRS01000173">
    <property type="protein sequence ID" value="MVX59801.1"/>
    <property type="molecule type" value="Genomic_DNA"/>
</dbReference>